<dbReference type="Gene3D" id="3.40.720.10">
    <property type="entry name" value="Alkaline Phosphatase, subunit A"/>
    <property type="match status" value="1"/>
</dbReference>
<protein>
    <submittedName>
        <fullName evidence="7">Arylsulfatase</fullName>
        <ecNumber evidence="7">3.1.6.-</ecNumber>
    </submittedName>
</protein>
<dbReference type="RefSeq" id="WP_339585487.1">
    <property type="nucleotide sequence ID" value="NZ_JBBHJZ010000001.1"/>
</dbReference>
<dbReference type="GO" id="GO:0016787">
    <property type="term" value="F:hydrolase activity"/>
    <property type="evidence" value="ECO:0007669"/>
    <property type="project" value="UniProtKB-KW"/>
</dbReference>
<dbReference type="Pfam" id="PF00884">
    <property type="entry name" value="Sulfatase"/>
    <property type="match status" value="1"/>
</dbReference>
<feature type="chain" id="PRO_5046945902" evidence="5">
    <location>
        <begin position="26"/>
        <end position="544"/>
    </location>
</feature>
<comment type="similarity">
    <text evidence="1">Belongs to the sulfatase family.</text>
</comment>
<evidence type="ECO:0000256" key="3">
    <source>
        <dbReference type="ARBA" id="ARBA00022801"/>
    </source>
</evidence>
<reference evidence="7 8" key="1">
    <citation type="submission" date="2024-03" db="EMBL/GenBank/DDBJ databases">
        <authorList>
            <person name="Jo J.-H."/>
        </authorList>
    </citation>
    <scope>NUCLEOTIDE SEQUENCE [LARGE SCALE GENOMIC DNA]</scope>
    <source>
        <strain evidence="7 8">PS1R-30</strain>
    </source>
</reference>
<keyword evidence="5" id="KW-0732">Signal</keyword>
<proteinExistence type="inferred from homology"/>
<keyword evidence="2" id="KW-0479">Metal-binding</keyword>
<gene>
    <name evidence="7" type="ORF">WG901_02765</name>
</gene>
<dbReference type="InterPro" id="IPR024607">
    <property type="entry name" value="Sulfatase_CS"/>
</dbReference>
<evidence type="ECO:0000256" key="4">
    <source>
        <dbReference type="ARBA" id="ARBA00022837"/>
    </source>
</evidence>
<feature type="signal peptide" evidence="5">
    <location>
        <begin position="1"/>
        <end position="25"/>
    </location>
</feature>
<keyword evidence="4" id="KW-0106">Calcium</keyword>
<accession>A0ABU8RR32</accession>
<dbReference type="InterPro" id="IPR000917">
    <property type="entry name" value="Sulfatase_N"/>
</dbReference>
<keyword evidence="8" id="KW-1185">Reference proteome</keyword>
<dbReference type="PANTHER" id="PTHR42693">
    <property type="entry name" value="ARYLSULFATASE FAMILY MEMBER"/>
    <property type="match status" value="1"/>
</dbReference>
<evidence type="ECO:0000259" key="6">
    <source>
        <dbReference type="Pfam" id="PF00884"/>
    </source>
</evidence>
<dbReference type="InterPro" id="IPR050738">
    <property type="entry name" value="Sulfatase"/>
</dbReference>
<dbReference type="InterPro" id="IPR017850">
    <property type="entry name" value="Alkaline_phosphatase_core_sf"/>
</dbReference>
<evidence type="ECO:0000256" key="1">
    <source>
        <dbReference type="ARBA" id="ARBA00008779"/>
    </source>
</evidence>
<organism evidence="7 8">
    <name type="scientific">Novosphingobium anseongense</name>
    <dbReference type="NCBI Taxonomy" id="3133436"/>
    <lineage>
        <taxon>Bacteria</taxon>
        <taxon>Pseudomonadati</taxon>
        <taxon>Pseudomonadota</taxon>
        <taxon>Alphaproteobacteria</taxon>
        <taxon>Sphingomonadales</taxon>
        <taxon>Sphingomonadaceae</taxon>
        <taxon>Novosphingobium</taxon>
    </lineage>
</organism>
<dbReference type="PROSITE" id="PS00149">
    <property type="entry name" value="SULFATASE_2"/>
    <property type="match status" value="1"/>
</dbReference>
<dbReference type="EC" id="3.1.6.-" evidence="7"/>
<dbReference type="PANTHER" id="PTHR42693:SF33">
    <property type="entry name" value="ARYLSULFATASE"/>
    <property type="match status" value="1"/>
</dbReference>
<name>A0ABU8RR32_9SPHN</name>
<keyword evidence="3 7" id="KW-0378">Hydrolase</keyword>
<evidence type="ECO:0000256" key="5">
    <source>
        <dbReference type="SAM" id="SignalP"/>
    </source>
</evidence>
<evidence type="ECO:0000313" key="7">
    <source>
        <dbReference type="EMBL" id="MEJ5975545.1"/>
    </source>
</evidence>
<dbReference type="Proteomes" id="UP001361239">
    <property type="component" value="Unassembled WGS sequence"/>
</dbReference>
<dbReference type="Gene3D" id="3.30.1120.10">
    <property type="match status" value="1"/>
</dbReference>
<evidence type="ECO:0000256" key="2">
    <source>
        <dbReference type="ARBA" id="ARBA00022723"/>
    </source>
</evidence>
<dbReference type="CDD" id="cd16025">
    <property type="entry name" value="PAS_like"/>
    <property type="match status" value="1"/>
</dbReference>
<evidence type="ECO:0000313" key="8">
    <source>
        <dbReference type="Proteomes" id="UP001361239"/>
    </source>
</evidence>
<dbReference type="SUPFAM" id="SSF53649">
    <property type="entry name" value="Alkaline phosphatase-like"/>
    <property type="match status" value="1"/>
</dbReference>
<sequence length="544" mass="58856">MPHRRWIRLAATLCCTALALPSAQARPASRPNVLVIVADDLGFSDLGAFGGEIATPNLDALALSGLRLANFHTEAACAPTRAMLLTGSDSHRVGLGNMPESMAPNQAGRRGYEGHLRADTATLAERLSAGGYRTLFSGKWHLGTAPDQDPHARGFQHSFAMLNCCHDHFGQGLSTDRSKMFGYTRNGETVTSLPADFYSSDFFASQLIDQLRATRSESPFFAYLAFTAPHAPLQAPPATIAKYRGRYDAGYDVLREQRLERQRKLGLLAPAAQPHRPVDTVPWESLSAEERRTSSRKMEIYAAMVEELDKAIGRVIAELKAEGEFARTTIVFLSDNGAEARDPAPRPGTPIPPLATLGGPKTYANYGAGWAQAATAPSWRFKSFATEGGIHAPAFVSGPVVRRPGTIGRAYTNARDVAPTLLDLAGVAVTPGRFAGRDVPPIDGLSWRGLLAGKAAVYPPDRAVGSELFGSRSLRRGDWKITDIGDGIWHLFDLARDPGETRDLAAAEPARKAALIAEWDRYARDVGVVLPDPPFHPNPPRDHD</sequence>
<dbReference type="EMBL" id="JBBHJZ010000001">
    <property type="protein sequence ID" value="MEJ5975545.1"/>
    <property type="molecule type" value="Genomic_DNA"/>
</dbReference>
<comment type="caution">
    <text evidence="7">The sequence shown here is derived from an EMBL/GenBank/DDBJ whole genome shotgun (WGS) entry which is preliminary data.</text>
</comment>
<feature type="domain" description="Sulfatase N-terminal" evidence="6">
    <location>
        <begin position="31"/>
        <end position="427"/>
    </location>
</feature>